<protein>
    <submittedName>
        <fullName evidence="1">Uncharacterized protein</fullName>
    </submittedName>
</protein>
<dbReference type="OrthoDB" id="9945970at2"/>
<accession>A0A7Z0VME7</accession>
<dbReference type="Proteomes" id="UP000094769">
    <property type="component" value="Unassembled WGS sequence"/>
</dbReference>
<dbReference type="AlphaFoldDB" id="A0A7Z0VME7"/>
<dbReference type="RefSeq" id="WP_069122320.1">
    <property type="nucleotide sequence ID" value="NZ_MARB01000006.1"/>
</dbReference>
<gene>
    <name evidence="1" type="ORF">CODIS_12610</name>
</gene>
<evidence type="ECO:0000313" key="1">
    <source>
        <dbReference type="EMBL" id="ODJ88260.1"/>
    </source>
</evidence>
<dbReference type="EMBL" id="MARB01000006">
    <property type="protein sequence ID" value="ODJ88260.1"/>
    <property type="molecule type" value="Genomic_DNA"/>
</dbReference>
<sequence length="252" mass="27861">MDSQFEQMMQVNIQGRVFIICQAHGVTDPTIIGYYNEIMHQAISAMLTDESTPADFHKLLNEQADWLDAEISQVGGASQGAGSASAIIDDAGDDGNGGGEQAVKILNADKKATGYVPEAKSMPERLKDRRADMEHLLSNDCVTLKLVTPNEADKLKHGLVGKDPDKAEEEVVAMLRNNLHAQVRKFIRKHNGGPWATATLQSEVRMDITRTRSVRSLVSLSRQLLEEREEWLSKTKNSLTGRFFGGKVKLDK</sequence>
<proteinExistence type="predicted"/>
<reference evidence="1 2" key="1">
    <citation type="submission" date="2016-06" db="EMBL/GenBank/DDBJ databases">
        <title>Genome sequence of endosymbiont of Candidatus Endolucinida thiodiazotropha.</title>
        <authorList>
            <person name="Poehlein A."/>
            <person name="Koenig S."/>
            <person name="Heiden S.E."/>
            <person name="Thuermer A."/>
            <person name="Voget S."/>
            <person name="Daniel R."/>
            <person name="Markert S."/>
            <person name="Gros O."/>
            <person name="Schweder T."/>
        </authorList>
    </citation>
    <scope>NUCLEOTIDE SEQUENCE [LARGE SCALE GENOMIC DNA]</scope>
    <source>
        <strain evidence="1 2">COS</strain>
    </source>
</reference>
<evidence type="ECO:0000313" key="2">
    <source>
        <dbReference type="Proteomes" id="UP000094769"/>
    </source>
</evidence>
<name>A0A7Z0VME7_9GAMM</name>
<comment type="caution">
    <text evidence="1">The sequence shown here is derived from an EMBL/GenBank/DDBJ whole genome shotgun (WGS) entry which is preliminary data.</text>
</comment>
<organism evidence="1 2">
    <name type="scientific">Candidatus Thiodiazotropha endolucinida</name>
    <dbReference type="NCBI Taxonomy" id="1655433"/>
    <lineage>
        <taxon>Bacteria</taxon>
        <taxon>Pseudomonadati</taxon>
        <taxon>Pseudomonadota</taxon>
        <taxon>Gammaproteobacteria</taxon>
        <taxon>Chromatiales</taxon>
        <taxon>Sedimenticolaceae</taxon>
        <taxon>Candidatus Thiodiazotropha</taxon>
    </lineage>
</organism>
<keyword evidence="2" id="KW-1185">Reference proteome</keyword>